<dbReference type="InterPro" id="IPR036162">
    <property type="entry name" value="Resolvase-like_N_sf"/>
</dbReference>
<organism evidence="3 4">
    <name type="scientific">Streptococcus dysgalactiae subsp. equisimilis AC-2713</name>
    <dbReference type="NCBI Taxonomy" id="759913"/>
    <lineage>
        <taxon>Bacteria</taxon>
        <taxon>Bacillati</taxon>
        <taxon>Bacillota</taxon>
        <taxon>Bacilli</taxon>
        <taxon>Lactobacillales</taxon>
        <taxon>Streptococcaceae</taxon>
        <taxon>Streptococcus</taxon>
    </lineage>
</organism>
<dbReference type="Pfam" id="PF07508">
    <property type="entry name" value="Recombinase"/>
    <property type="match status" value="1"/>
</dbReference>
<dbReference type="InterPro" id="IPR025827">
    <property type="entry name" value="Zn_ribbon_recom_dom"/>
</dbReference>
<dbReference type="InterPro" id="IPR050639">
    <property type="entry name" value="SSR_resolvase"/>
</dbReference>
<sequence>MGKSITVIPAKKVQTSVFHQVRKKIKVAAYCRVSTDQEEQLSSYENQVNYYREYISKHEDYELVDIYADEGISATNTKKRDAFNRLIQDCRAGKVDRILVKSISRFARNTLDCIKYVRELKELGVGVTFEKENIDSLDSKGEVLLTILSSLAQDESRSISENATWGIRKKFERGEVRVNTTKFMGYDKDENGRLIINPQQAETVKFIYEKFLEGYSPESIAKYLNDNEIPGWTGKANWYPSAIQKMLQNEKYKGDALLQKTFTVDFLTKKRVQNDGQVNQYYVENSHEAIIDKDTWELVQLELARRKAYREEHQLKSYIMQNDDNPFTTKVFCKECGSAYGRKNWTTSRGKRKVWQCNNRYRVKGQSGCQNNHIDEETLEKAVVMAVELLSENVDLLHGKWNKILEENRPLEKHYSTKLADMINKPSWEFDSYEMCQTLDSITIVEDGQITVRFLEGTEVEL</sequence>
<evidence type="ECO:0000259" key="1">
    <source>
        <dbReference type="PROSITE" id="PS51736"/>
    </source>
</evidence>
<dbReference type="PANTHER" id="PTHR30461">
    <property type="entry name" value="DNA-INVERTASE FROM LAMBDOID PROPHAGE"/>
    <property type="match status" value="1"/>
</dbReference>
<proteinExistence type="predicted"/>
<reference evidence="3 4" key="1">
    <citation type="submission" date="2012-05" db="EMBL/GenBank/DDBJ databases">
        <title>Complete genome sequence of a Streptococcus dysgalactiae subsp. equisimilis strain possessing Lancefield's group A antigen.</title>
        <authorList>
            <person name="Luetticken R."/>
            <person name="Bruellhoff K."/>
            <person name="Van der Linden M."/>
            <person name="Peltroche-Llacsahuanga H."/>
            <person name="Blom J."/>
            <person name="Weber-Lehmann J."/>
            <person name="Ferretti J.J."/>
            <person name="McShan W.M."/>
        </authorList>
    </citation>
    <scope>NUCLEOTIDE SEQUENCE [LARGE SCALE GENOMIC DNA]</scope>
    <source>
        <strain evidence="3 4">AC-2713</strain>
    </source>
</reference>
<dbReference type="InterPro" id="IPR006119">
    <property type="entry name" value="Resolv_N"/>
</dbReference>
<feature type="domain" description="Resolvase/invertase-type recombinase catalytic" evidence="1">
    <location>
        <begin position="26"/>
        <end position="174"/>
    </location>
</feature>
<dbReference type="PROSITE" id="PS51737">
    <property type="entry name" value="RECOMBINASE_DNA_BIND"/>
    <property type="match status" value="1"/>
</dbReference>
<dbReference type="PROSITE" id="PS51736">
    <property type="entry name" value="RECOMBINASES_3"/>
    <property type="match status" value="1"/>
</dbReference>
<dbReference type="AlphaFoldDB" id="A0AB33R8K6"/>
<name>A0AB33R8K6_STREQ</name>
<protein>
    <submittedName>
        <fullName evidence="3">Uncharacterized protein y4bA/y4pH</fullName>
    </submittedName>
</protein>
<dbReference type="EMBL" id="HE858529">
    <property type="protein sequence ID" value="CCI62853.1"/>
    <property type="molecule type" value="Genomic_DNA"/>
</dbReference>
<dbReference type="InterPro" id="IPR038109">
    <property type="entry name" value="DNA_bind_recomb_sf"/>
</dbReference>
<evidence type="ECO:0000313" key="4">
    <source>
        <dbReference type="Proteomes" id="UP000009215"/>
    </source>
</evidence>
<dbReference type="Pfam" id="PF00239">
    <property type="entry name" value="Resolvase"/>
    <property type="match status" value="1"/>
</dbReference>
<dbReference type="Gene3D" id="3.90.1750.20">
    <property type="entry name" value="Putative Large Serine Recombinase, Chain B, Domain 2"/>
    <property type="match status" value="1"/>
</dbReference>
<dbReference type="Gene3D" id="3.40.50.1390">
    <property type="entry name" value="Resolvase, N-terminal catalytic domain"/>
    <property type="match status" value="1"/>
</dbReference>
<dbReference type="SMART" id="SM00857">
    <property type="entry name" value="Resolvase"/>
    <property type="match status" value="1"/>
</dbReference>
<dbReference type="Pfam" id="PF13408">
    <property type="entry name" value="Zn_ribbon_recom"/>
    <property type="match status" value="1"/>
</dbReference>
<dbReference type="GO" id="GO:0003677">
    <property type="term" value="F:DNA binding"/>
    <property type="evidence" value="ECO:0007669"/>
    <property type="project" value="InterPro"/>
</dbReference>
<accession>A0AB33R8K6</accession>
<gene>
    <name evidence="3" type="ORF">SDSE_1359</name>
</gene>
<evidence type="ECO:0000313" key="3">
    <source>
        <dbReference type="EMBL" id="CCI62853.1"/>
    </source>
</evidence>
<dbReference type="GO" id="GO:0000150">
    <property type="term" value="F:DNA strand exchange activity"/>
    <property type="evidence" value="ECO:0007669"/>
    <property type="project" value="InterPro"/>
</dbReference>
<dbReference type="InterPro" id="IPR011109">
    <property type="entry name" value="DNA_bind_recombinase_dom"/>
</dbReference>
<dbReference type="SUPFAM" id="SSF53041">
    <property type="entry name" value="Resolvase-like"/>
    <property type="match status" value="1"/>
</dbReference>
<dbReference type="Proteomes" id="UP000009215">
    <property type="component" value="Chromosome"/>
</dbReference>
<evidence type="ECO:0000259" key="2">
    <source>
        <dbReference type="PROSITE" id="PS51737"/>
    </source>
</evidence>
<feature type="domain" description="Recombinase" evidence="2">
    <location>
        <begin position="183"/>
        <end position="309"/>
    </location>
</feature>
<dbReference type="CDD" id="cd00338">
    <property type="entry name" value="Ser_Recombinase"/>
    <property type="match status" value="1"/>
</dbReference>
<dbReference type="PANTHER" id="PTHR30461:SF23">
    <property type="entry name" value="DNA RECOMBINASE-RELATED"/>
    <property type="match status" value="1"/>
</dbReference>
<dbReference type="KEGG" id="sdc:SDSE_1359"/>